<accession>A0A482XEB7</accession>
<dbReference type="STRING" id="195883.A0A482XEB7"/>
<keyword evidence="5" id="KW-0238">DNA-binding</keyword>
<dbReference type="InterPro" id="IPR035500">
    <property type="entry name" value="NHR-like_dom_sf"/>
</dbReference>
<evidence type="ECO:0000256" key="6">
    <source>
        <dbReference type="ARBA" id="ARBA00023163"/>
    </source>
</evidence>
<protein>
    <recommendedName>
        <fullName evidence="9">NR LBD domain-containing protein</fullName>
    </recommendedName>
</protein>
<keyword evidence="11" id="KW-1185">Reference proteome</keyword>
<dbReference type="OrthoDB" id="5837785at2759"/>
<dbReference type="EMBL" id="QKKF02012516">
    <property type="protein sequence ID" value="RZF43661.1"/>
    <property type="molecule type" value="Genomic_DNA"/>
</dbReference>
<evidence type="ECO:0000256" key="8">
    <source>
        <dbReference type="SAM" id="MobiDB-lite"/>
    </source>
</evidence>
<evidence type="ECO:0000256" key="2">
    <source>
        <dbReference type="ARBA" id="ARBA00022771"/>
    </source>
</evidence>
<dbReference type="PANTHER" id="PTHR24082:SF507">
    <property type="entry name" value="BILE ACID RECEPTOR-RELATED"/>
    <property type="match status" value="1"/>
</dbReference>
<evidence type="ECO:0000256" key="3">
    <source>
        <dbReference type="ARBA" id="ARBA00022833"/>
    </source>
</evidence>
<dbReference type="InterPro" id="IPR050234">
    <property type="entry name" value="Nuclear_hormone_rcpt_NR1"/>
</dbReference>
<feature type="domain" description="NR LBD" evidence="9">
    <location>
        <begin position="1"/>
        <end position="88"/>
    </location>
</feature>
<feature type="region of interest" description="Disordered" evidence="8">
    <location>
        <begin position="178"/>
        <end position="198"/>
    </location>
</feature>
<dbReference type="SUPFAM" id="SSF48508">
    <property type="entry name" value="Nuclear receptor ligand-binding domain"/>
    <property type="match status" value="1"/>
</dbReference>
<reference evidence="10 11" key="1">
    <citation type="journal article" date="2017" name="Gigascience">
        <title>Genome sequence of the small brown planthopper, Laodelphax striatellus.</title>
        <authorList>
            <person name="Zhu J."/>
            <person name="Jiang F."/>
            <person name="Wang X."/>
            <person name="Yang P."/>
            <person name="Bao Y."/>
            <person name="Zhao W."/>
            <person name="Wang W."/>
            <person name="Lu H."/>
            <person name="Wang Q."/>
            <person name="Cui N."/>
            <person name="Li J."/>
            <person name="Chen X."/>
            <person name="Luo L."/>
            <person name="Yu J."/>
            <person name="Kang L."/>
            <person name="Cui F."/>
        </authorList>
    </citation>
    <scope>NUCLEOTIDE SEQUENCE [LARGE SCALE GENOMIC DNA]</scope>
    <source>
        <strain evidence="10">Lst14</strain>
    </source>
</reference>
<sequence>MFFSNFPDRPALLEAWKVEKIQEIYLEALKSYVDNRIRPKSSPIFAKLLSVLTELRTLGNQNSEMCFFAKVEKQKTARLSNGNLGRVAVRVLEGGVGGPGCGSRVGGGRPAPVEAGGECWQNYVVCWGSTCRCVVKRSRVAKAGEGSGRLLIRIVYGHEGNRGCRRYRVVTRAGEFGATAGPGQWRTSSGGARQHSRT</sequence>
<dbReference type="GO" id="GO:0030154">
    <property type="term" value="P:cell differentiation"/>
    <property type="evidence" value="ECO:0007669"/>
    <property type="project" value="TreeGrafter"/>
</dbReference>
<dbReference type="GO" id="GO:0000122">
    <property type="term" value="P:negative regulation of transcription by RNA polymerase II"/>
    <property type="evidence" value="ECO:0007669"/>
    <property type="project" value="TreeGrafter"/>
</dbReference>
<dbReference type="Pfam" id="PF00104">
    <property type="entry name" value="Hormone_recep"/>
    <property type="match status" value="1"/>
</dbReference>
<name>A0A482XEB7_LAOST</name>
<gene>
    <name evidence="10" type="ORF">LSTR_LSTR016649</name>
</gene>
<dbReference type="GO" id="GO:0090575">
    <property type="term" value="C:RNA polymerase II transcription regulator complex"/>
    <property type="evidence" value="ECO:0007669"/>
    <property type="project" value="TreeGrafter"/>
</dbReference>
<comment type="caution">
    <text evidence="10">The sequence shown here is derived from an EMBL/GenBank/DDBJ whole genome shotgun (WGS) entry which is preliminary data.</text>
</comment>
<dbReference type="PANTHER" id="PTHR24082">
    <property type="entry name" value="NUCLEAR HORMONE RECEPTOR"/>
    <property type="match status" value="1"/>
</dbReference>
<dbReference type="GO" id="GO:0000978">
    <property type="term" value="F:RNA polymerase II cis-regulatory region sequence-specific DNA binding"/>
    <property type="evidence" value="ECO:0007669"/>
    <property type="project" value="TreeGrafter"/>
</dbReference>
<evidence type="ECO:0000256" key="1">
    <source>
        <dbReference type="ARBA" id="ARBA00022723"/>
    </source>
</evidence>
<dbReference type="Proteomes" id="UP000291343">
    <property type="component" value="Unassembled WGS sequence"/>
</dbReference>
<evidence type="ECO:0000313" key="11">
    <source>
        <dbReference type="Proteomes" id="UP000291343"/>
    </source>
</evidence>
<organism evidence="10 11">
    <name type="scientific">Laodelphax striatellus</name>
    <name type="common">Small brown planthopper</name>
    <name type="synonym">Delphax striatella</name>
    <dbReference type="NCBI Taxonomy" id="195883"/>
    <lineage>
        <taxon>Eukaryota</taxon>
        <taxon>Metazoa</taxon>
        <taxon>Ecdysozoa</taxon>
        <taxon>Arthropoda</taxon>
        <taxon>Hexapoda</taxon>
        <taxon>Insecta</taxon>
        <taxon>Pterygota</taxon>
        <taxon>Neoptera</taxon>
        <taxon>Paraneoptera</taxon>
        <taxon>Hemiptera</taxon>
        <taxon>Auchenorrhyncha</taxon>
        <taxon>Fulgoroidea</taxon>
        <taxon>Delphacidae</taxon>
        <taxon>Criomorphinae</taxon>
        <taxon>Laodelphax</taxon>
    </lineage>
</organism>
<keyword evidence="1" id="KW-0479">Metal-binding</keyword>
<keyword evidence="4" id="KW-0805">Transcription regulation</keyword>
<evidence type="ECO:0000259" key="9">
    <source>
        <dbReference type="PROSITE" id="PS51843"/>
    </source>
</evidence>
<keyword evidence="6" id="KW-0804">Transcription</keyword>
<dbReference type="InterPro" id="IPR000536">
    <property type="entry name" value="Nucl_hrmn_rcpt_lig-bd"/>
</dbReference>
<evidence type="ECO:0000313" key="10">
    <source>
        <dbReference type="EMBL" id="RZF43661.1"/>
    </source>
</evidence>
<keyword evidence="2" id="KW-0863">Zinc-finger</keyword>
<evidence type="ECO:0000256" key="7">
    <source>
        <dbReference type="ARBA" id="ARBA00023170"/>
    </source>
</evidence>
<evidence type="ECO:0000256" key="5">
    <source>
        <dbReference type="ARBA" id="ARBA00023125"/>
    </source>
</evidence>
<dbReference type="GO" id="GO:0004879">
    <property type="term" value="F:nuclear receptor activity"/>
    <property type="evidence" value="ECO:0007669"/>
    <property type="project" value="TreeGrafter"/>
</dbReference>
<dbReference type="GO" id="GO:0045944">
    <property type="term" value="P:positive regulation of transcription by RNA polymerase II"/>
    <property type="evidence" value="ECO:0007669"/>
    <property type="project" value="TreeGrafter"/>
</dbReference>
<keyword evidence="7" id="KW-0675">Receptor</keyword>
<proteinExistence type="predicted"/>
<evidence type="ECO:0000256" key="4">
    <source>
        <dbReference type="ARBA" id="ARBA00023015"/>
    </source>
</evidence>
<dbReference type="InParanoid" id="A0A482XEB7"/>
<dbReference type="Gene3D" id="1.10.565.10">
    <property type="entry name" value="Retinoid X Receptor"/>
    <property type="match status" value="1"/>
</dbReference>
<dbReference type="GO" id="GO:0008270">
    <property type="term" value="F:zinc ion binding"/>
    <property type="evidence" value="ECO:0007669"/>
    <property type="project" value="UniProtKB-KW"/>
</dbReference>
<dbReference type="SMR" id="A0A482XEB7"/>
<dbReference type="AlphaFoldDB" id="A0A482XEB7"/>
<keyword evidence="3" id="KW-0862">Zinc</keyword>
<dbReference type="PROSITE" id="PS51843">
    <property type="entry name" value="NR_LBD"/>
    <property type="match status" value="1"/>
</dbReference>